<sequence length="448" mass="48486">MEILVSTHPGISDDCIVSVRCGTTRRQAPLDVARCQALKFPSNLETLNEPLKIDVLKPVASARLVLHAQQDEYLMDFLDQPGSAIGLNVRSTSSQPPERNADVGTAGRSERKQGQSQGPASARDYLELHGVLKYVQSMLTALIQAKPQDPYLFMLQQLTSSKAYARPETDPDTQAAPVVAPEEMEPPKPCVERPVSPQPPPGNPFHLPSSVAGSGHQASAKPMVPDTEPTASTTNASTSLQDAATQTQASQAGGEIAPQEVPAQASAATAQRREEESRVRLQTVLFKASRNGVLEEILQNMFCSPACTCDLSAYCHSGLHGDGLTTTSAPGEMHVPHADGETCRSAMDAGQLRNHVRERLTDAWSTGELEKAVQEALEQSGPRISQATAEQSIQFLQDEIKIMTEESRLLHEQVDRLSSEMQQLLMTNEKLLSQIQSAESADKLSRAP</sequence>
<keyword evidence="4" id="KW-1185">Reference proteome</keyword>
<accession>A0A812KKM2</accession>
<evidence type="ECO:0000256" key="2">
    <source>
        <dbReference type="SAM" id="MobiDB-lite"/>
    </source>
</evidence>
<comment type="caution">
    <text evidence="3">The sequence shown here is derived from an EMBL/GenBank/DDBJ whole genome shotgun (WGS) entry which is preliminary data.</text>
</comment>
<organism evidence="3 4">
    <name type="scientific">Symbiodinium pilosum</name>
    <name type="common">Dinoflagellate</name>
    <dbReference type="NCBI Taxonomy" id="2952"/>
    <lineage>
        <taxon>Eukaryota</taxon>
        <taxon>Sar</taxon>
        <taxon>Alveolata</taxon>
        <taxon>Dinophyceae</taxon>
        <taxon>Suessiales</taxon>
        <taxon>Symbiodiniaceae</taxon>
        <taxon>Symbiodinium</taxon>
    </lineage>
</organism>
<gene>
    <name evidence="3" type="ORF">SPIL2461_LOCUS3431</name>
</gene>
<feature type="region of interest" description="Disordered" evidence="2">
    <location>
        <begin position="87"/>
        <end position="121"/>
    </location>
</feature>
<feature type="coiled-coil region" evidence="1">
    <location>
        <begin position="386"/>
        <end position="441"/>
    </location>
</feature>
<dbReference type="OrthoDB" id="431759at2759"/>
<dbReference type="CDD" id="cd22961">
    <property type="entry name" value="DD_TEX55-like"/>
    <property type="match status" value="1"/>
</dbReference>
<dbReference type="AlphaFoldDB" id="A0A812KKM2"/>
<feature type="region of interest" description="Disordered" evidence="2">
    <location>
        <begin position="164"/>
        <end position="278"/>
    </location>
</feature>
<name>A0A812KKM2_SYMPI</name>
<evidence type="ECO:0000313" key="3">
    <source>
        <dbReference type="EMBL" id="CAE7229858.1"/>
    </source>
</evidence>
<evidence type="ECO:0000313" key="4">
    <source>
        <dbReference type="Proteomes" id="UP000649617"/>
    </source>
</evidence>
<dbReference type="EMBL" id="CAJNIZ010004191">
    <property type="protein sequence ID" value="CAE7229858.1"/>
    <property type="molecule type" value="Genomic_DNA"/>
</dbReference>
<reference evidence="3" key="1">
    <citation type="submission" date="2021-02" db="EMBL/GenBank/DDBJ databases">
        <authorList>
            <person name="Dougan E. K."/>
            <person name="Rhodes N."/>
            <person name="Thang M."/>
            <person name="Chan C."/>
        </authorList>
    </citation>
    <scope>NUCLEOTIDE SEQUENCE</scope>
</reference>
<evidence type="ECO:0000256" key="1">
    <source>
        <dbReference type="SAM" id="Coils"/>
    </source>
</evidence>
<protein>
    <submittedName>
        <fullName evidence="3">Uncharacterized protein</fullName>
    </submittedName>
</protein>
<feature type="compositionally biased region" description="Low complexity" evidence="2">
    <location>
        <begin position="236"/>
        <end position="252"/>
    </location>
</feature>
<dbReference type="Proteomes" id="UP000649617">
    <property type="component" value="Unassembled WGS sequence"/>
</dbReference>
<keyword evidence="1" id="KW-0175">Coiled coil</keyword>
<proteinExistence type="predicted"/>